<sequence>MADRYAPKQATATRLLKKWKQGVVQLRRIVPGVRPPDLPSWDPDPEGEPVTYELAATVKRLHQRYENGVLIVQTGDMVTFAVPEVVPVLTDLLVIDGAERVITNLTPIPPAGTVVAYRAWCAA</sequence>
<dbReference type="EMBL" id="PXYL01000005">
    <property type="protein sequence ID" value="PSJ60749.1"/>
    <property type="molecule type" value="Genomic_DNA"/>
</dbReference>
<gene>
    <name evidence="1" type="ORF">C7I85_11955</name>
</gene>
<evidence type="ECO:0000313" key="1">
    <source>
        <dbReference type="EMBL" id="PSJ60749.1"/>
    </source>
</evidence>
<dbReference type="OrthoDB" id="8085212at2"/>
<name>A0A2P7SE26_9HYPH</name>
<dbReference type="Proteomes" id="UP000240653">
    <property type="component" value="Unassembled WGS sequence"/>
</dbReference>
<proteinExistence type="predicted"/>
<dbReference type="AlphaFoldDB" id="A0A2P7SE26"/>
<comment type="caution">
    <text evidence="1">The sequence shown here is derived from an EMBL/GenBank/DDBJ whole genome shotgun (WGS) entry which is preliminary data.</text>
</comment>
<evidence type="ECO:0000313" key="2">
    <source>
        <dbReference type="Proteomes" id="UP000240653"/>
    </source>
</evidence>
<protein>
    <submittedName>
        <fullName evidence="1">Uncharacterized protein</fullName>
    </submittedName>
</protein>
<accession>A0A2P7SE26</accession>
<reference evidence="1 2" key="1">
    <citation type="submission" date="2018-03" db="EMBL/GenBank/DDBJ databases">
        <title>The draft genome of Mesorhizobium soli JCM 19897.</title>
        <authorList>
            <person name="Li L."/>
            <person name="Liu L."/>
            <person name="Liang L."/>
            <person name="Wang T."/>
            <person name="Zhang X."/>
        </authorList>
    </citation>
    <scope>NUCLEOTIDE SEQUENCE [LARGE SCALE GENOMIC DNA]</scope>
    <source>
        <strain evidence="1 2">JCM 19897</strain>
    </source>
</reference>
<organism evidence="1 2">
    <name type="scientific">Pseudaminobacter soli</name>
    <name type="common">ex Li et al. 2025</name>
    <dbReference type="NCBI Taxonomy" id="1295366"/>
    <lineage>
        <taxon>Bacteria</taxon>
        <taxon>Pseudomonadati</taxon>
        <taxon>Pseudomonadota</taxon>
        <taxon>Alphaproteobacteria</taxon>
        <taxon>Hyphomicrobiales</taxon>
        <taxon>Phyllobacteriaceae</taxon>
        <taxon>Pseudaminobacter</taxon>
    </lineage>
</organism>
<keyword evidence="2" id="KW-1185">Reference proteome</keyword>
<dbReference type="RefSeq" id="WP_106724215.1">
    <property type="nucleotide sequence ID" value="NZ_PXYL01000005.1"/>
</dbReference>